<dbReference type="AlphaFoldDB" id="A0A820JMT6"/>
<keyword evidence="1" id="KW-1133">Transmembrane helix</keyword>
<dbReference type="EMBL" id="CAJOBF010013186">
    <property type="protein sequence ID" value="CAF4326972.1"/>
    <property type="molecule type" value="Genomic_DNA"/>
</dbReference>
<proteinExistence type="predicted"/>
<evidence type="ECO:0008006" key="4">
    <source>
        <dbReference type="Google" id="ProtNLM"/>
    </source>
</evidence>
<feature type="transmembrane region" description="Helical" evidence="1">
    <location>
        <begin position="272"/>
        <end position="291"/>
    </location>
</feature>
<reference evidence="2" key="1">
    <citation type="submission" date="2021-02" db="EMBL/GenBank/DDBJ databases">
        <authorList>
            <person name="Nowell W R."/>
        </authorList>
    </citation>
    <scope>NUCLEOTIDE SEQUENCE</scope>
</reference>
<organism evidence="2 3">
    <name type="scientific">Rotaria magnacalcarata</name>
    <dbReference type="NCBI Taxonomy" id="392030"/>
    <lineage>
        <taxon>Eukaryota</taxon>
        <taxon>Metazoa</taxon>
        <taxon>Spiralia</taxon>
        <taxon>Gnathifera</taxon>
        <taxon>Rotifera</taxon>
        <taxon>Eurotatoria</taxon>
        <taxon>Bdelloidea</taxon>
        <taxon>Philodinida</taxon>
        <taxon>Philodinidae</taxon>
        <taxon>Rotaria</taxon>
    </lineage>
</organism>
<feature type="transmembrane region" description="Helical" evidence="1">
    <location>
        <begin position="20"/>
        <end position="47"/>
    </location>
</feature>
<feature type="transmembrane region" description="Helical" evidence="1">
    <location>
        <begin position="54"/>
        <end position="83"/>
    </location>
</feature>
<evidence type="ECO:0000256" key="1">
    <source>
        <dbReference type="SAM" id="Phobius"/>
    </source>
</evidence>
<feature type="transmembrane region" description="Helical" evidence="1">
    <location>
        <begin position="238"/>
        <end position="266"/>
    </location>
</feature>
<sequence>ELELLLLVYGTMHFWSIINIILNVITLINSIATILICLFTFLLVIIVHRQTRTVLILLACHTCLILMISAILLGSMTTSSIIGFMDIKLKQHANTNWCRWRGYLIHGFLCILYDSYVLQAAFRFFRVVFSRHKILHNFPVYCFVILIASLFGLISISPVIIRNDVIYLPSEYYCQTPFTNIPVIVYIAVRLFLIPIVFIAIIYLCLLRHISGQANLLRCRHRRRSRHNGRNLKVIRRLLLMLTTLIFLGLPSMIFLTILILAGHLVSLTYRIGWLSVSFSLVFLAYMLIQLTRPLRKTMRRFFRRETS</sequence>
<feature type="transmembrane region" description="Helical" evidence="1">
    <location>
        <begin position="138"/>
        <end position="161"/>
    </location>
</feature>
<feature type="non-terminal residue" evidence="2">
    <location>
        <position position="1"/>
    </location>
</feature>
<dbReference type="Gene3D" id="1.20.1070.10">
    <property type="entry name" value="Rhodopsin 7-helix transmembrane proteins"/>
    <property type="match status" value="1"/>
</dbReference>
<keyword evidence="1" id="KW-0472">Membrane</keyword>
<feature type="transmembrane region" description="Helical" evidence="1">
    <location>
        <begin position="181"/>
        <end position="206"/>
    </location>
</feature>
<accession>A0A820JMT6</accession>
<gene>
    <name evidence="2" type="ORF">UXM345_LOCUS34784</name>
</gene>
<dbReference type="SUPFAM" id="SSF81321">
    <property type="entry name" value="Family A G protein-coupled receptor-like"/>
    <property type="match status" value="1"/>
</dbReference>
<name>A0A820JMT6_9BILA</name>
<protein>
    <recommendedName>
        <fullName evidence="4">G-protein coupled receptors family 1 profile domain-containing protein</fullName>
    </recommendedName>
</protein>
<feature type="transmembrane region" description="Helical" evidence="1">
    <location>
        <begin position="103"/>
        <end position="126"/>
    </location>
</feature>
<dbReference type="Proteomes" id="UP000663842">
    <property type="component" value="Unassembled WGS sequence"/>
</dbReference>
<comment type="caution">
    <text evidence="2">The sequence shown here is derived from an EMBL/GenBank/DDBJ whole genome shotgun (WGS) entry which is preliminary data.</text>
</comment>
<evidence type="ECO:0000313" key="2">
    <source>
        <dbReference type="EMBL" id="CAF4326972.1"/>
    </source>
</evidence>
<keyword evidence="1" id="KW-0812">Transmembrane</keyword>
<evidence type="ECO:0000313" key="3">
    <source>
        <dbReference type="Proteomes" id="UP000663842"/>
    </source>
</evidence>